<keyword evidence="5" id="KW-0862">Zinc</keyword>
<dbReference type="PROSITE" id="PS50158">
    <property type="entry name" value="ZF_CCHC"/>
    <property type="match status" value="1"/>
</dbReference>
<protein>
    <recommendedName>
        <fullName evidence="9">CCHC-type domain-containing protein</fullName>
    </recommendedName>
</protein>
<feature type="compositionally biased region" description="Basic and acidic residues" evidence="8">
    <location>
        <begin position="522"/>
        <end position="536"/>
    </location>
</feature>
<evidence type="ECO:0000313" key="11">
    <source>
        <dbReference type="Proteomes" id="UP001187471"/>
    </source>
</evidence>
<feature type="region of interest" description="Disordered" evidence="8">
    <location>
        <begin position="497"/>
        <end position="640"/>
    </location>
</feature>
<dbReference type="Pfam" id="PF04046">
    <property type="entry name" value="PSP"/>
    <property type="match status" value="1"/>
</dbReference>
<dbReference type="PANTHER" id="PTHR13316:SF0">
    <property type="entry name" value="ZINC FINGER CCHC DOMAIN-CONTAINING PROTEIN 8"/>
    <property type="match status" value="1"/>
</dbReference>
<evidence type="ECO:0000256" key="4">
    <source>
        <dbReference type="ARBA" id="ARBA00022771"/>
    </source>
</evidence>
<feature type="compositionally biased region" description="Basic and acidic residues" evidence="8">
    <location>
        <begin position="567"/>
        <end position="591"/>
    </location>
</feature>
<keyword evidence="4 7" id="KW-0863">Zinc-finger</keyword>
<evidence type="ECO:0000313" key="10">
    <source>
        <dbReference type="EMBL" id="KAK2987471.1"/>
    </source>
</evidence>
<evidence type="ECO:0000256" key="3">
    <source>
        <dbReference type="ARBA" id="ARBA00022723"/>
    </source>
</evidence>
<keyword evidence="11" id="KW-1185">Reference proteome</keyword>
<dbReference type="AlphaFoldDB" id="A0AA88RQZ0"/>
<dbReference type="InterPro" id="IPR001878">
    <property type="entry name" value="Znf_CCHC"/>
</dbReference>
<dbReference type="GO" id="GO:0003723">
    <property type="term" value="F:RNA binding"/>
    <property type="evidence" value="ECO:0007669"/>
    <property type="project" value="TreeGrafter"/>
</dbReference>
<dbReference type="GO" id="GO:0008270">
    <property type="term" value="F:zinc ion binding"/>
    <property type="evidence" value="ECO:0007669"/>
    <property type="project" value="UniProtKB-KW"/>
</dbReference>
<dbReference type="SMART" id="SM00581">
    <property type="entry name" value="PSP"/>
    <property type="match status" value="1"/>
</dbReference>
<evidence type="ECO:0000256" key="7">
    <source>
        <dbReference type="PROSITE-ProRule" id="PRU00047"/>
    </source>
</evidence>
<organism evidence="10 11">
    <name type="scientific">Escallonia rubra</name>
    <dbReference type="NCBI Taxonomy" id="112253"/>
    <lineage>
        <taxon>Eukaryota</taxon>
        <taxon>Viridiplantae</taxon>
        <taxon>Streptophyta</taxon>
        <taxon>Embryophyta</taxon>
        <taxon>Tracheophyta</taxon>
        <taxon>Spermatophyta</taxon>
        <taxon>Magnoliopsida</taxon>
        <taxon>eudicotyledons</taxon>
        <taxon>Gunneridae</taxon>
        <taxon>Pentapetalae</taxon>
        <taxon>asterids</taxon>
        <taxon>campanulids</taxon>
        <taxon>Escalloniales</taxon>
        <taxon>Escalloniaceae</taxon>
        <taxon>Escallonia</taxon>
    </lineage>
</organism>
<dbReference type="GO" id="GO:0071013">
    <property type="term" value="C:catalytic step 2 spliceosome"/>
    <property type="evidence" value="ECO:0007669"/>
    <property type="project" value="TreeGrafter"/>
</dbReference>
<evidence type="ECO:0000256" key="8">
    <source>
        <dbReference type="SAM" id="MobiDB-lite"/>
    </source>
</evidence>
<feature type="compositionally biased region" description="Polar residues" evidence="8">
    <location>
        <begin position="407"/>
        <end position="423"/>
    </location>
</feature>
<evidence type="ECO:0000256" key="2">
    <source>
        <dbReference type="ARBA" id="ARBA00007497"/>
    </source>
</evidence>
<comment type="similarity">
    <text evidence="2">Belongs to the ZCCHC8 family.</text>
</comment>
<comment type="subcellular location">
    <subcellularLocation>
        <location evidence="1">Nucleus</location>
        <location evidence="1">Nucleoplasm</location>
    </subcellularLocation>
</comment>
<keyword evidence="6" id="KW-0539">Nucleus</keyword>
<name>A0AA88RQZ0_9ASTE</name>
<evidence type="ECO:0000256" key="5">
    <source>
        <dbReference type="ARBA" id="ARBA00022833"/>
    </source>
</evidence>
<evidence type="ECO:0000256" key="1">
    <source>
        <dbReference type="ARBA" id="ARBA00004642"/>
    </source>
</evidence>
<evidence type="ECO:0000259" key="9">
    <source>
        <dbReference type="PROSITE" id="PS50158"/>
    </source>
</evidence>
<feature type="non-terminal residue" evidence="10">
    <location>
        <position position="640"/>
    </location>
</feature>
<feature type="region of interest" description="Disordered" evidence="8">
    <location>
        <begin position="386"/>
        <end position="431"/>
    </location>
</feature>
<dbReference type="Proteomes" id="UP001187471">
    <property type="component" value="Unassembled WGS sequence"/>
</dbReference>
<dbReference type="InterPro" id="IPR006568">
    <property type="entry name" value="PSP_pro-rich"/>
</dbReference>
<gene>
    <name evidence="10" type="ORF">RJ640_012130</name>
</gene>
<feature type="domain" description="CCHC-type" evidence="9">
    <location>
        <begin position="372"/>
        <end position="388"/>
    </location>
</feature>
<dbReference type="InterPro" id="IPR052115">
    <property type="entry name" value="NEXT_complex_subunit_ZCCHC8"/>
</dbReference>
<dbReference type="EMBL" id="JAVXUO010000983">
    <property type="protein sequence ID" value="KAK2987471.1"/>
    <property type="molecule type" value="Genomic_DNA"/>
</dbReference>
<evidence type="ECO:0000256" key="6">
    <source>
        <dbReference type="ARBA" id="ARBA00023242"/>
    </source>
</evidence>
<dbReference type="SUPFAM" id="SSF57756">
    <property type="entry name" value="Retrovirus zinc finger-like domains"/>
    <property type="match status" value="1"/>
</dbReference>
<dbReference type="GO" id="GO:0005654">
    <property type="term" value="C:nucleoplasm"/>
    <property type="evidence" value="ECO:0007669"/>
    <property type="project" value="UniProtKB-SubCell"/>
</dbReference>
<accession>A0AA88RQZ0</accession>
<proteinExistence type="inferred from homology"/>
<keyword evidence="3" id="KW-0479">Metal-binding</keyword>
<comment type="caution">
    <text evidence="10">The sequence shown here is derived from an EMBL/GenBank/DDBJ whole genome shotgun (WGS) entry which is preliminary data.</text>
</comment>
<feature type="region of interest" description="Disordered" evidence="8">
    <location>
        <begin position="1"/>
        <end position="89"/>
    </location>
</feature>
<reference evidence="10" key="1">
    <citation type="submission" date="2022-12" db="EMBL/GenBank/DDBJ databases">
        <title>Draft genome assemblies for two species of Escallonia (Escalloniales).</title>
        <authorList>
            <person name="Chanderbali A."/>
            <person name="Dervinis C."/>
            <person name="Anghel I."/>
            <person name="Soltis D."/>
            <person name="Soltis P."/>
            <person name="Zapata F."/>
        </authorList>
    </citation>
    <scope>NUCLEOTIDE SEQUENCE</scope>
    <source>
        <strain evidence="10">UCBG92.1500</strain>
        <tissue evidence="10">Leaf</tissue>
    </source>
</reference>
<sequence length="640" mass="71434">MTRNSSQSVSIEKLLKKDKRKTVHVNEQEDPFSMDIESLIELPPSSTSGNGSEDNDPDRSERETSEANSGLGTSKAEEDKLNGDIQENNDCTVANKDGLFQATNNDNIVKDLVDSTAILQVSAKLTETIAVAEELKSQPNISEAKESKTNEGAVNKDENLLAIVSDEIKENLVDGTAILQVSAELVETNTVKENRDCTVHIENGGLIVQDGSPLGNHKRVGSPISGQEIAISGVKKPRMTVDEQQPSVHVVYNSLTRGSKRKLEELLQQWSEWHARHHSSSHSKYASYIQDSNKVVESGEETYFPALHVGLDKRSAVSFWMDKQTRNLQNDESSPLDGNLVPLYDRGYSWGLTSTDGLNNRDGGMEIVDAPRCFNCGSYNHALKECPKPRDNAAVNNARKQHKSKRNLSTSSRNPTRYYQNTPGGKYDGLRPGVLDLETRQLLGIGELDPPPWLNRMREIGYPPGYLDPEEEDEPSGITIFTDEEIKEDTEDGEILDTDHPDLSGKSSVEFPGINGQMPEIAIERRWKEPPRKRSVEFPGINGPIPENADERRWADPSRIQSHRRYDHSSESLRKEHYHEERWSRDYRDDGPPGCDPGTSPSMSTYSPRYGSHDPSYISYSPRESIPRENIPIPGSPSFG</sequence>
<feature type="compositionally biased region" description="Polar residues" evidence="8">
    <location>
        <begin position="1"/>
        <end position="10"/>
    </location>
</feature>
<dbReference type="PANTHER" id="PTHR13316">
    <property type="entry name" value="ZINC FINGER, CCHC DOMAIN CONTAINING 8"/>
    <property type="match status" value="1"/>
</dbReference>
<dbReference type="InterPro" id="IPR036875">
    <property type="entry name" value="Znf_CCHC_sf"/>
</dbReference>